<evidence type="ECO:0000256" key="2">
    <source>
        <dbReference type="ARBA" id="ARBA00007441"/>
    </source>
</evidence>
<keyword evidence="3 7" id="KW-0032">Aminotransferase</keyword>
<keyword evidence="9" id="KW-1185">Reference proteome</keyword>
<keyword evidence="4" id="KW-0808">Transferase</keyword>
<evidence type="ECO:0000256" key="3">
    <source>
        <dbReference type="ARBA" id="ARBA00022576"/>
    </source>
</evidence>
<dbReference type="PANTHER" id="PTHR43488">
    <property type="entry name" value="GLUTAMATE-PYRUVATE AMINOTRANSFERASE ALAA"/>
    <property type="match status" value="1"/>
</dbReference>
<evidence type="ECO:0000313" key="9">
    <source>
        <dbReference type="Proteomes" id="UP000736373"/>
    </source>
</evidence>
<proteinExistence type="inferred from homology"/>
<evidence type="ECO:0000256" key="4">
    <source>
        <dbReference type="ARBA" id="ARBA00022679"/>
    </source>
</evidence>
<dbReference type="InterPro" id="IPR051926">
    <property type="entry name" value="Ala_Aminotransferase"/>
</dbReference>
<evidence type="ECO:0000256" key="5">
    <source>
        <dbReference type="ARBA" id="ARBA00022898"/>
    </source>
</evidence>
<dbReference type="Gene3D" id="3.90.1150.10">
    <property type="entry name" value="Aspartate Aminotransferase, domain 1"/>
    <property type="match status" value="1"/>
</dbReference>
<comment type="similarity">
    <text evidence="2">Belongs to the class-I pyridoxal-phosphate-dependent aminotransferase family.</text>
</comment>
<protein>
    <recommendedName>
        <fullName evidence="6">alanine transaminase</fullName>
        <ecNumber evidence="6">2.6.1.2</ecNumber>
    </recommendedName>
</protein>
<dbReference type="EC" id="2.6.1.2" evidence="6"/>
<organism evidence="7 9">
    <name type="scientific">Paraburkholderia podalyriae</name>
    <dbReference type="NCBI Taxonomy" id="1938811"/>
    <lineage>
        <taxon>Bacteria</taxon>
        <taxon>Pseudomonadati</taxon>
        <taxon>Pseudomonadota</taxon>
        <taxon>Betaproteobacteria</taxon>
        <taxon>Burkholderiales</taxon>
        <taxon>Burkholderiaceae</taxon>
        <taxon>Paraburkholderia</taxon>
    </lineage>
</organism>
<evidence type="ECO:0000256" key="6">
    <source>
        <dbReference type="ARBA" id="ARBA00026106"/>
    </source>
</evidence>
<dbReference type="EMBL" id="VZQQ01000133">
    <property type="protein sequence ID" value="MBC8752681.1"/>
    <property type="molecule type" value="Genomic_DNA"/>
</dbReference>
<comment type="caution">
    <text evidence="7">The sequence shown here is derived from an EMBL/GenBank/DDBJ whole genome shotgun (WGS) entry which is preliminary data.</text>
</comment>
<evidence type="ECO:0000313" key="8">
    <source>
        <dbReference type="EMBL" id="MBC8752681.1"/>
    </source>
</evidence>
<evidence type="ECO:0000313" key="7">
    <source>
        <dbReference type="EMBL" id="MBC8748091.1"/>
    </source>
</evidence>
<dbReference type="InterPro" id="IPR015422">
    <property type="entry name" value="PyrdxlP-dep_Trfase_small"/>
</dbReference>
<feature type="non-terminal residue" evidence="7">
    <location>
        <position position="1"/>
    </location>
</feature>
<dbReference type="SUPFAM" id="SSF53383">
    <property type="entry name" value="PLP-dependent transferases"/>
    <property type="match status" value="1"/>
</dbReference>
<evidence type="ECO:0000256" key="1">
    <source>
        <dbReference type="ARBA" id="ARBA00001933"/>
    </source>
</evidence>
<sequence length="53" mass="6211">LLEERVLLVQGTGFNWKTPDHFRVVFLPNVDDLADSINRIARFLDGYRKRHTA</sequence>
<reference evidence="7 9" key="1">
    <citation type="submission" date="2019-09" db="EMBL/GenBank/DDBJ databases">
        <title>Paraburkholderia podalyriae sp. nov., A South African Podalyria-associated rhizobium.</title>
        <authorList>
            <person name="Mavima L."/>
            <person name="Beukes C.W."/>
            <person name="Palmer M."/>
            <person name="De Meyer S.E."/>
            <person name="James E.K."/>
            <person name="Maluk M."/>
            <person name="Avontuur J.R."/>
            <person name="Chan W.Y."/>
            <person name="Venter S.N."/>
            <person name="Steenkamp E.T."/>
        </authorList>
    </citation>
    <scope>NUCLEOTIDE SEQUENCE [LARGE SCALE GENOMIC DNA]</scope>
    <source>
        <strain evidence="7 9">WC7.3b</strain>
    </source>
</reference>
<name>A0ABR7PPB1_9BURK</name>
<gene>
    <name evidence="7" type="ORF">F6X42_16185</name>
    <name evidence="8" type="ORF">F6X42_41900</name>
</gene>
<keyword evidence="5" id="KW-0663">Pyridoxal phosphate</keyword>
<accession>A0ABR7PPB1</accession>
<comment type="cofactor">
    <cofactor evidence="1">
        <name>pyridoxal 5'-phosphate</name>
        <dbReference type="ChEBI" id="CHEBI:597326"/>
    </cofactor>
</comment>
<dbReference type="InterPro" id="IPR015424">
    <property type="entry name" value="PyrdxlP-dep_Trfase"/>
</dbReference>
<dbReference type="PANTHER" id="PTHR43488:SF2">
    <property type="entry name" value="GLUTAMATE-PYRUVATE AMINOTRANSFERASE ALAA"/>
    <property type="match status" value="1"/>
</dbReference>
<dbReference type="GO" id="GO:0008483">
    <property type="term" value="F:transaminase activity"/>
    <property type="evidence" value="ECO:0007669"/>
    <property type="project" value="UniProtKB-KW"/>
</dbReference>
<dbReference type="Proteomes" id="UP000736373">
    <property type="component" value="Unassembled WGS sequence"/>
</dbReference>
<dbReference type="EMBL" id="VZQQ01000012">
    <property type="protein sequence ID" value="MBC8748091.1"/>
    <property type="molecule type" value="Genomic_DNA"/>
</dbReference>